<feature type="transmembrane region" description="Helical" evidence="1">
    <location>
        <begin position="100"/>
        <end position="120"/>
    </location>
</feature>
<keyword evidence="1" id="KW-1133">Transmembrane helix</keyword>
<evidence type="ECO:0000313" key="2">
    <source>
        <dbReference type="EMBL" id="MBB4736717.1"/>
    </source>
</evidence>
<comment type="caution">
    <text evidence="2">The sequence shown here is derived from an EMBL/GenBank/DDBJ whole genome shotgun (WGS) entry which is preliminary data.</text>
</comment>
<dbReference type="RefSeq" id="WP_185037232.1">
    <property type="nucleotide sequence ID" value="NZ_BAABFG010000005.1"/>
</dbReference>
<sequence length="214" mass="22075">MSPVRALPAELGAVRALIAEGLAEVNRAADDPEQFWIRSAITRLAAADATLADLLPRRRPRIASPAASLSRSSAAAALSATVLVAAVTAGGAALARAAGAGPGGALTVGGTLLLLTLYLAGSVRRREPTPTPPPPPDTPGLGLIAVPPALDRARVRLVSAALRRAGPANWPVPALRRAVAADPVLDRLAHADLLLCQAIDCLDRYLDDLEKDWP</sequence>
<dbReference type="Proteomes" id="UP000546162">
    <property type="component" value="Unassembled WGS sequence"/>
</dbReference>
<evidence type="ECO:0000256" key="1">
    <source>
        <dbReference type="SAM" id="Phobius"/>
    </source>
</evidence>
<feature type="transmembrane region" description="Helical" evidence="1">
    <location>
        <begin position="75"/>
        <end position="94"/>
    </location>
</feature>
<protein>
    <submittedName>
        <fullName evidence="2">Uncharacterized protein</fullName>
    </submittedName>
</protein>
<keyword evidence="1" id="KW-0472">Membrane</keyword>
<keyword evidence="3" id="KW-1185">Reference proteome</keyword>
<dbReference type="EMBL" id="JACHNB010000001">
    <property type="protein sequence ID" value="MBB4736717.1"/>
    <property type="molecule type" value="Genomic_DNA"/>
</dbReference>
<accession>A0A7W7GR29</accession>
<evidence type="ECO:0000313" key="3">
    <source>
        <dbReference type="Proteomes" id="UP000546162"/>
    </source>
</evidence>
<reference evidence="2 3" key="1">
    <citation type="submission" date="2020-08" db="EMBL/GenBank/DDBJ databases">
        <title>Sequencing the genomes of 1000 actinobacteria strains.</title>
        <authorList>
            <person name="Klenk H.-P."/>
        </authorList>
    </citation>
    <scope>NUCLEOTIDE SEQUENCE [LARGE SCALE GENOMIC DNA]</scope>
    <source>
        <strain evidence="2 3">DSM 45809</strain>
    </source>
</reference>
<name>A0A7W7GR29_9ACTN</name>
<gene>
    <name evidence="2" type="ORF">BJY16_000176</name>
</gene>
<keyword evidence="1" id="KW-0812">Transmembrane</keyword>
<dbReference type="AlphaFoldDB" id="A0A7W7GR29"/>
<proteinExistence type="predicted"/>
<organism evidence="2 3">
    <name type="scientific">Actinoplanes octamycinicus</name>
    <dbReference type="NCBI Taxonomy" id="135948"/>
    <lineage>
        <taxon>Bacteria</taxon>
        <taxon>Bacillati</taxon>
        <taxon>Actinomycetota</taxon>
        <taxon>Actinomycetes</taxon>
        <taxon>Micromonosporales</taxon>
        <taxon>Micromonosporaceae</taxon>
        <taxon>Actinoplanes</taxon>
    </lineage>
</organism>